<dbReference type="Pfam" id="PF22013">
    <property type="entry name" value="PG_1098_Fer"/>
    <property type="match status" value="1"/>
</dbReference>
<dbReference type="InterPro" id="IPR054168">
    <property type="entry name" value="PG_1098_Fer"/>
</dbReference>
<dbReference type="Gene3D" id="1.10.10.1110">
    <property type="entry name" value="Methyltransferase PG1098, N-terminal domain"/>
    <property type="match status" value="1"/>
</dbReference>
<reference evidence="3" key="1">
    <citation type="submission" date="2020-10" db="EMBL/GenBank/DDBJ databases">
        <authorList>
            <person name="Gilroy R."/>
        </authorList>
    </citation>
    <scope>NUCLEOTIDE SEQUENCE</scope>
    <source>
        <strain evidence="3">ChiHjej13B12-12457</strain>
    </source>
</reference>
<organism evidence="3 4">
    <name type="scientific">Candidatus Coprenecus avistercoris</name>
    <dbReference type="NCBI Taxonomy" id="2840730"/>
    <lineage>
        <taxon>Bacteria</taxon>
        <taxon>Pseudomonadati</taxon>
        <taxon>Bacteroidota</taxon>
        <taxon>Bacteroidia</taxon>
        <taxon>Bacteroidales</taxon>
        <taxon>Rikenellaceae</taxon>
        <taxon>Rikenellaceae incertae sedis</taxon>
        <taxon>Candidatus Coprenecus</taxon>
    </lineage>
</organism>
<keyword evidence="3" id="KW-0489">Methyltransferase</keyword>
<accession>A0A9D1E1S1</accession>
<dbReference type="InterPro" id="IPR029063">
    <property type="entry name" value="SAM-dependent_MTases_sf"/>
</dbReference>
<feature type="domain" description="PG-1098 ferredoxin-like" evidence="2">
    <location>
        <begin position="285"/>
        <end position="328"/>
    </location>
</feature>
<keyword evidence="3" id="KW-0808">Transferase</keyword>
<dbReference type="GO" id="GO:0032259">
    <property type="term" value="P:methylation"/>
    <property type="evidence" value="ECO:0007669"/>
    <property type="project" value="UniProtKB-KW"/>
</dbReference>
<comment type="caution">
    <text evidence="3">The sequence shown here is derived from an EMBL/GenBank/DDBJ whole genome shotgun (WGS) entry which is preliminary data.</text>
</comment>
<gene>
    <name evidence="3" type="ORF">IAC94_07020</name>
</gene>
<sequence>MTDQELKEFILRHETDSTAELMLHRERWPSIDMQVAVRCIQGRAKARNKLPVWYAEPGLLYPQSLSLEQCSSQATALYKQRFVLSVDRVADLTGGLGVDSWSLSQPAASVDYFERSEELCACARHNFVALGRDNITVHCAETTPEMLSRIPSDTYSLIYLDPARRGRDGGRVYSLRDCEPDITALRPELLRIAPRILLKASPMADIRVLLSELPETAEIHILSSENECKEVLVLMLRGNAISAGNIPITAVELSSGEDVAEFHFTLREENEAAADLAAPSEITGYLLEPSPAILKSGAFKLPAVRFGLRKISASTHFYTAPVPVGHFPGKIRRIIEVLPFHKATIRDFRKKYPACSVTARNFPITSEELRRRLGTSESDTLRVLATTASDGSRLLIVSTPSI</sequence>
<feature type="domain" description="THUMP-like" evidence="1">
    <location>
        <begin position="333"/>
        <end position="397"/>
    </location>
</feature>
<protein>
    <submittedName>
        <fullName evidence="3">SAM-dependent methyltransferase</fullName>
    </submittedName>
</protein>
<dbReference type="InterPro" id="IPR041497">
    <property type="entry name" value="Thump-like"/>
</dbReference>
<dbReference type="AlphaFoldDB" id="A0A9D1E1S1"/>
<dbReference type="SUPFAM" id="SSF53335">
    <property type="entry name" value="S-adenosyl-L-methionine-dependent methyltransferases"/>
    <property type="match status" value="1"/>
</dbReference>
<dbReference type="GO" id="GO:0008168">
    <property type="term" value="F:methyltransferase activity"/>
    <property type="evidence" value="ECO:0007669"/>
    <property type="project" value="UniProtKB-KW"/>
</dbReference>
<evidence type="ECO:0000259" key="1">
    <source>
        <dbReference type="Pfam" id="PF18096"/>
    </source>
</evidence>
<dbReference type="Pfam" id="PF18096">
    <property type="entry name" value="Thump_like"/>
    <property type="match status" value="1"/>
</dbReference>
<evidence type="ECO:0000259" key="2">
    <source>
        <dbReference type="Pfam" id="PF22013"/>
    </source>
</evidence>
<name>A0A9D1E1S1_9BACT</name>
<reference evidence="3" key="2">
    <citation type="journal article" date="2021" name="PeerJ">
        <title>Extensive microbial diversity within the chicken gut microbiome revealed by metagenomics and culture.</title>
        <authorList>
            <person name="Gilroy R."/>
            <person name="Ravi A."/>
            <person name="Getino M."/>
            <person name="Pursley I."/>
            <person name="Horton D.L."/>
            <person name="Alikhan N.F."/>
            <person name="Baker D."/>
            <person name="Gharbi K."/>
            <person name="Hall N."/>
            <person name="Watson M."/>
            <person name="Adriaenssens E.M."/>
            <person name="Foster-Nyarko E."/>
            <person name="Jarju S."/>
            <person name="Secka A."/>
            <person name="Antonio M."/>
            <person name="Oren A."/>
            <person name="Chaudhuri R.R."/>
            <person name="La Ragione R."/>
            <person name="Hildebrand F."/>
            <person name="Pallen M.J."/>
        </authorList>
    </citation>
    <scope>NUCLEOTIDE SEQUENCE</scope>
    <source>
        <strain evidence="3">ChiHjej13B12-12457</strain>
    </source>
</reference>
<evidence type="ECO:0000313" key="3">
    <source>
        <dbReference type="EMBL" id="HIR63255.1"/>
    </source>
</evidence>
<dbReference type="EMBL" id="DVHI01000084">
    <property type="protein sequence ID" value="HIR63255.1"/>
    <property type="molecule type" value="Genomic_DNA"/>
</dbReference>
<proteinExistence type="predicted"/>
<dbReference type="Gene3D" id="3.40.50.150">
    <property type="entry name" value="Vaccinia Virus protein VP39"/>
    <property type="match status" value="1"/>
</dbReference>
<dbReference type="Proteomes" id="UP000886744">
    <property type="component" value="Unassembled WGS sequence"/>
</dbReference>
<evidence type="ECO:0000313" key="4">
    <source>
        <dbReference type="Proteomes" id="UP000886744"/>
    </source>
</evidence>